<sequence>MAGRTVQCLYGALFSTRHELAAPISGIPSHGRCMVLQAFSVPHHFLVPMILLMHSGCAVRRRRGGDNVVVVVVWRVMVNHETMTVSITVSPTIRSAVYWDWDFSFLTRKFHSLLATCLLL</sequence>
<gene>
    <name evidence="1" type="ORF">V8G54_015073</name>
</gene>
<reference evidence="1 2" key="1">
    <citation type="journal article" date="2023" name="Life. Sci Alliance">
        <title>Evolutionary insights into 3D genome organization and epigenetic landscape of Vigna mungo.</title>
        <authorList>
            <person name="Junaid A."/>
            <person name="Singh B."/>
            <person name="Bhatia S."/>
        </authorList>
    </citation>
    <scope>NUCLEOTIDE SEQUENCE [LARGE SCALE GENOMIC DNA]</scope>
    <source>
        <strain evidence="1">Urdbean</strain>
    </source>
</reference>
<dbReference type="EMBL" id="CP144696">
    <property type="protein sequence ID" value="WVZ10543.1"/>
    <property type="molecule type" value="Genomic_DNA"/>
</dbReference>
<accession>A0AAQ3NKI4</accession>
<organism evidence="1 2">
    <name type="scientific">Vigna mungo</name>
    <name type="common">Black gram</name>
    <name type="synonym">Phaseolus mungo</name>
    <dbReference type="NCBI Taxonomy" id="3915"/>
    <lineage>
        <taxon>Eukaryota</taxon>
        <taxon>Viridiplantae</taxon>
        <taxon>Streptophyta</taxon>
        <taxon>Embryophyta</taxon>
        <taxon>Tracheophyta</taxon>
        <taxon>Spermatophyta</taxon>
        <taxon>Magnoliopsida</taxon>
        <taxon>eudicotyledons</taxon>
        <taxon>Gunneridae</taxon>
        <taxon>Pentapetalae</taxon>
        <taxon>rosids</taxon>
        <taxon>fabids</taxon>
        <taxon>Fabales</taxon>
        <taxon>Fabaceae</taxon>
        <taxon>Papilionoideae</taxon>
        <taxon>50 kb inversion clade</taxon>
        <taxon>NPAAA clade</taxon>
        <taxon>indigoferoid/millettioid clade</taxon>
        <taxon>Phaseoleae</taxon>
        <taxon>Vigna</taxon>
    </lineage>
</organism>
<dbReference type="Proteomes" id="UP001374535">
    <property type="component" value="Chromosome 5"/>
</dbReference>
<dbReference type="AlphaFoldDB" id="A0AAQ3NKI4"/>
<evidence type="ECO:0000313" key="2">
    <source>
        <dbReference type="Proteomes" id="UP001374535"/>
    </source>
</evidence>
<proteinExistence type="predicted"/>
<keyword evidence="2" id="KW-1185">Reference proteome</keyword>
<evidence type="ECO:0000313" key="1">
    <source>
        <dbReference type="EMBL" id="WVZ10543.1"/>
    </source>
</evidence>
<protein>
    <submittedName>
        <fullName evidence="1">Uncharacterized protein</fullName>
    </submittedName>
</protein>
<name>A0AAQ3NKI4_VIGMU</name>